<evidence type="ECO:0000256" key="3">
    <source>
        <dbReference type="ARBA" id="ARBA00022840"/>
    </source>
</evidence>
<dbReference type="RefSeq" id="WP_189709452.1">
    <property type="nucleotide sequence ID" value="NZ_BMSA01000003.1"/>
</dbReference>
<dbReference type="SMART" id="SM01209">
    <property type="entry name" value="GARS_A"/>
    <property type="match status" value="1"/>
</dbReference>
<dbReference type="AlphaFoldDB" id="A0A918H666"/>
<dbReference type="PROSITE" id="PS50975">
    <property type="entry name" value="ATP_GRASP"/>
    <property type="match status" value="1"/>
</dbReference>
<evidence type="ECO:0000313" key="6">
    <source>
        <dbReference type="EMBL" id="GGT41783.1"/>
    </source>
</evidence>
<dbReference type="Gene3D" id="3.40.50.20">
    <property type="match status" value="1"/>
</dbReference>
<accession>A0A918H666</accession>
<dbReference type="PANTHER" id="PTHR43585:SF2">
    <property type="entry name" value="ATP-GRASP ENZYME FSQD"/>
    <property type="match status" value="1"/>
</dbReference>
<keyword evidence="2 4" id="KW-0547">Nucleotide-binding</keyword>
<feature type="domain" description="ATP-grasp" evidence="5">
    <location>
        <begin position="118"/>
        <end position="309"/>
    </location>
</feature>
<dbReference type="Gene3D" id="3.30.470.20">
    <property type="entry name" value="ATP-grasp fold, B domain"/>
    <property type="match status" value="1"/>
</dbReference>
<sequence>MSEHVLVFGNGYDMPGRIRARGTDRGLAFTTSVLCRPDHLAKLEEADGHARIVAVRADAPVEEWIALARAIHAAQPVTRIGTFGDQCQDTAAEVGKALGVPTHDPETVRLVFDKFAMRGRLAEAGVESTPAAEVADPAALCAFAAAHGYPVVVKPRRGTASTGVSVVRADDEAQAAFDRARGTEAAAEVVAEVFLTGEQYSVEVFSEDGAHVVVAITRKYSDPVSLVELGHVMPAPLDAVRETEIRTYVTSALDALGVRFGPTHTEVVLTPDGPRIIETHLRVGGDEIWNLVTDATGVDLVEYQLRQCVGERVLDDVRAVLADPGRTRRAEAIWFAAAPATGELVEITGARGPHPDGVTVDVLARPGAALSGLHSSDSRPAQARAHADTPEKALTLAREAIGSLSFLTRVTAEPGELL</sequence>
<dbReference type="InterPro" id="IPR040570">
    <property type="entry name" value="LAL_C2"/>
</dbReference>
<dbReference type="InterPro" id="IPR013815">
    <property type="entry name" value="ATP_grasp_subdomain_1"/>
</dbReference>
<dbReference type="Gene3D" id="3.30.1490.20">
    <property type="entry name" value="ATP-grasp fold, A domain"/>
    <property type="match status" value="1"/>
</dbReference>
<dbReference type="SUPFAM" id="SSF56059">
    <property type="entry name" value="Glutathione synthetase ATP-binding domain-like"/>
    <property type="match status" value="1"/>
</dbReference>
<evidence type="ECO:0000256" key="2">
    <source>
        <dbReference type="ARBA" id="ARBA00022741"/>
    </source>
</evidence>
<organism evidence="6 7">
    <name type="scientific">Streptomyces phaeofaciens</name>
    <dbReference type="NCBI Taxonomy" id="68254"/>
    <lineage>
        <taxon>Bacteria</taxon>
        <taxon>Bacillati</taxon>
        <taxon>Actinomycetota</taxon>
        <taxon>Actinomycetes</taxon>
        <taxon>Kitasatosporales</taxon>
        <taxon>Streptomycetaceae</taxon>
        <taxon>Streptomyces</taxon>
    </lineage>
</organism>
<dbReference type="Proteomes" id="UP000646776">
    <property type="component" value="Unassembled WGS sequence"/>
</dbReference>
<dbReference type="GO" id="GO:0046872">
    <property type="term" value="F:metal ion binding"/>
    <property type="evidence" value="ECO:0007669"/>
    <property type="project" value="InterPro"/>
</dbReference>
<evidence type="ECO:0000256" key="4">
    <source>
        <dbReference type="PROSITE-ProRule" id="PRU00409"/>
    </source>
</evidence>
<protein>
    <recommendedName>
        <fullName evidence="5">ATP-grasp domain-containing protein</fullName>
    </recommendedName>
</protein>
<evidence type="ECO:0000313" key="7">
    <source>
        <dbReference type="Proteomes" id="UP000646776"/>
    </source>
</evidence>
<keyword evidence="1" id="KW-0436">Ligase</keyword>
<reference evidence="6" key="1">
    <citation type="journal article" date="2014" name="Int. J. Syst. Evol. Microbiol.">
        <title>Complete genome sequence of Corynebacterium casei LMG S-19264T (=DSM 44701T), isolated from a smear-ripened cheese.</title>
        <authorList>
            <consortium name="US DOE Joint Genome Institute (JGI-PGF)"/>
            <person name="Walter F."/>
            <person name="Albersmeier A."/>
            <person name="Kalinowski J."/>
            <person name="Ruckert C."/>
        </authorList>
    </citation>
    <scope>NUCLEOTIDE SEQUENCE</scope>
    <source>
        <strain evidence="6">JCM 4125</strain>
    </source>
</reference>
<name>A0A918H666_9ACTN</name>
<evidence type="ECO:0000259" key="5">
    <source>
        <dbReference type="PROSITE" id="PS50975"/>
    </source>
</evidence>
<dbReference type="InterPro" id="IPR011761">
    <property type="entry name" value="ATP-grasp"/>
</dbReference>
<reference evidence="6" key="2">
    <citation type="submission" date="2020-09" db="EMBL/GenBank/DDBJ databases">
        <authorList>
            <person name="Sun Q."/>
            <person name="Ohkuma M."/>
        </authorList>
    </citation>
    <scope>NUCLEOTIDE SEQUENCE</scope>
    <source>
        <strain evidence="6">JCM 4125</strain>
    </source>
</reference>
<dbReference type="PANTHER" id="PTHR43585">
    <property type="entry name" value="FUMIPYRROLE BIOSYNTHESIS PROTEIN C"/>
    <property type="match status" value="1"/>
</dbReference>
<keyword evidence="3 4" id="KW-0067">ATP-binding</keyword>
<proteinExistence type="predicted"/>
<dbReference type="EMBL" id="BMSA01000003">
    <property type="protein sequence ID" value="GGT41783.1"/>
    <property type="molecule type" value="Genomic_DNA"/>
</dbReference>
<comment type="caution">
    <text evidence="6">The sequence shown here is derived from an EMBL/GenBank/DDBJ whole genome shotgun (WGS) entry which is preliminary data.</text>
</comment>
<dbReference type="GO" id="GO:0016874">
    <property type="term" value="F:ligase activity"/>
    <property type="evidence" value="ECO:0007669"/>
    <property type="project" value="UniProtKB-KW"/>
</dbReference>
<dbReference type="GO" id="GO:0005524">
    <property type="term" value="F:ATP binding"/>
    <property type="evidence" value="ECO:0007669"/>
    <property type="project" value="UniProtKB-UniRule"/>
</dbReference>
<dbReference type="Pfam" id="PF18603">
    <property type="entry name" value="LAL_C2"/>
    <property type="match status" value="1"/>
</dbReference>
<evidence type="ECO:0000256" key="1">
    <source>
        <dbReference type="ARBA" id="ARBA00022598"/>
    </source>
</evidence>
<dbReference type="InterPro" id="IPR052032">
    <property type="entry name" value="ATP-dep_AA_Ligase"/>
</dbReference>
<gene>
    <name evidence="6" type="ORF">GCM10010226_17850</name>
</gene>
<keyword evidence="7" id="KW-1185">Reference proteome</keyword>
<dbReference type="Pfam" id="PF13535">
    <property type="entry name" value="ATP-grasp_4"/>
    <property type="match status" value="1"/>
</dbReference>